<protein>
    <submittedName>
        <fullName evidence="3">Uncharacterized protein</fullName>
    </submittedName>
</protein>
<comment type="caution">
    <text evidence="3">The sequence shown here is derived from an EMBL/GenBank/DDBJ whole genome shotgun (WGS) entry which is preliminary data.</text>
</comment>
<feature type="compositionally biased region" description="Low complexity" evidence="2">
    <location>
        <begin position="265"/>
        <end position="274"/>
    </location>
</feature>
<name>A0ABQ7LCC3_BRACM</name>
<feature type="region of interest" description="Disordered" evidence="2">
    <location>
        <begin position="426"/>
        <end position="452"/>
    </location>
</feature>
<feature type="coiled-coil region" evidence="1">
    <location>
        <begin position="202"/>
        <end position="260"/>
    </location>
</feature>
<keyword evidence="1" id="KW-0175">Coiled coil</keyword>
<dbReference type="EMBL" id="JADBGQ010000008">
    <property type="protein sequence ID" value="KAG5384225.1"/>
    <property type="molecule type" value="Genomic_DNA"/>
</dbReference>
<sequence length="757" mass="86160">MGKTVRSPLFSPVSGKLQIGVSWYDHSRVMKQKPHSVGVDSPMIRGSSDDWSSSKSATEKVWSCIGWEMNQLEQKRQKTRSNPSDCSEGMFQRQRFLRKQQPISGFALISLFSLPAACGRRLHLSHYREEPPEPLFYFIYTSKVDVRVFCEHIGLDLYCLLSHLDPNESLGIKIDQHREQYHDSGLCMTSRHTRRNAQGELVTFSNQELARLERTNRQQQGQTDTTMGDHANQEQLTAQLQQMQQQMLQMQQTIQAQQDAAEQAAFARQEQQAQTKEESDCSKKGNSSDAQKIDELTAKVDQLLKNNQGHVPYPIPPRHLMDPISEEQLIGFNKMVRRLPKELAFEDALQIRPLLQFFKHCRETQEEIKVLYTRALSTPALKVLPKVDDPGKFVFPCSIAGTTFKDALCDSEKLKVVPEKEHGDKGESRLFFDEDPNTDPTKFRGNSRVKQKVQKKRVKGDPTVTLIPLKCDENSIEYEVKCKGTSKPFSKVRAILTHELKEKGEAAVKGLLSRGWRTRMVAKSEPPVALRTIMYYLLLRHITISVFKKKKKNEINVMEKGKKEKKHGATGKVEQEVGTKSGVALDGRWTSWNKRGRKQCNLRSNPSDCSEGVFQRQRFLRKQQPISGFALISLFSLPAACGFDISSFSGEGSISLTIEKNPLNPYSILSTHVLFSLCLHQVNHLVPDSRFNLFIKSVIAKVDIRVFCEHIGLDLYCLLSHLDPNESLGIKIDQHREQYHDSGLFYLSDPSSRLALN</sequence>
<reference evidence="3 4" key="1">
    <citation type="submission" date="2021-03" db="EMBL/GenBank/DDBJ databases">
        <authorList>
            <person name="King G.J."/>
            <person name="Bancroft I."/>
            <person name="Baten A."/>
            <person name="Bloomfield J."/>
            <person name="Borpatragohain P."/>
            <person name="He Z."/>
            <person name="Irish N."/>
            <person name="Irwin J."/>
            <person name="Liu K."/>
            <person name="Mauleon R.P."/>
            <person name="Moore J."/>
            <person name="Morris R."/>
            <person name="Ostergaard L."/>
            <person name="Wang B."/>
            <person name="Wells R."/>
        </authorList>
    </citation>
    <scope>NUCLEOTIDE SEQUENCE [LARGE SCALE GENOMIC DNA]</scope>
    <source>
        <strain evidence="3">R-o-18</strain>
        <tissue evidence="3">Leaf</tissue>
    </source>
</reference>
<organism evidence="3 4">
    <name type="scientific">Brassica rapa subsp. trilocularis</name>
    <dbReference type="NCBI Taxonomy" id="1813537"/>
    <lineage>
        <taxon>Eukaryota</taxon>
        <taxon>Viridiplantae</taxon>
        <taxon>Streptophyta</taxon>
        <taxon>Embryophyta</taxon>
        <taxon>Tracheophyta</taxon>
        <taxon>Spermatophyta</taxon>
        <taxon>Magnoliopsida</taxon>
        <taxon>eudicotyledons</taxon>
        <taxon>Gunneridae</taxon>
        <taxon>Pentapetalae</taxon>
        <taxon>rosids</taxon>
        <taxon>malvids</taxon>
        <taxon>Brassicales</taxon>
        <taxon>Brassicaceae</taxon>
        <taxon>Brassiceae</taxon>
        <taxon>Brassica</taxon>
    </lineage>
</organism>
<evidence type="ECO:0000313" key="4">
    <source>
        <dbReference type="Proteomes" id="UP000823674"/>
    </source>
</evidence>
<keyword evidence="4" id="KW-1185">Reference proteome</keyword>
<feature type="region of interest" description="Disordered" evidence="2">
    <location>
        <begin position="265"/>
        <end position="289"/>
    </location>
</feature>
<proteinExistence type="predicted"/>
<evidence type="ECO:0000256" key="1">
    <source>
        <dbReference type="SAM" id="Coils"/>
    </source>
</evidence>
<evidence type="ECO:0000313" key="3">
    <source>
        <dbReference type="EMBL" id="KAG5384225.1"/>
    </source>
</evidence>
<gene>
    <name evidence="3" type="primary">A09g507710.1_BraROA</name>
    <name evidence="3" type="ORF">IGI04_035695</name>
</gene>
<accession>A0ABQ7LCC3</accession>
<evidence type="ECO:0000256" key="2">
    <source>
        <dbReference type="SAM" id="MobiDB-lite"/>
    </source>
</evidence>
<dbReference type="Proteomes" id="UP000823674">
    <property type="component" value="Chromosome A09"/>
</dbReference>